<gene>
    <name evidence="1" type="ordered locus">DNO_0124</name>
</gene>
<dbReference type="EMBL" id="CP000513">
    <property type="protein sequence ID" value="ABQ14081.1"/>
    <property type="molecule type" value="Genomic_DNA"/>
</dbReference>
<evidence type="ECO:0000313" key="1">
    <source>
        <dbReference type="EMBL" id="ABQ14081.1"/>
    </source>
</evidence>
<dbReference type="AlphaFoldDB" id="A5EWP2"/>
<proteinExistence type="predicted"/>
<evidence type="ECO:0000313" key="2">
    <source>
        <dbReference type="Proteomes" id="UP000000248"/>
    </source>
</evidence>
<reference evidence="1 2" key="1">
    <citation type="journal article" date="2007" name="Nat. Biotechnol.">
        <title>Genome sequence and identification of candidate vaccine antigens from the animal pathogen Dichelobacter nodosus.</title>
        <authorList>
            <person name="Myers G.S."/>
            <person name="Parker D."/>
            <person name="Al-Hasani K."/>
            <person name="Kennan R.M."/>
            <person name="Seemann T."/>
            <person name="Ren Q."/>
            <person name="Badger J.H."/>
            <person name="Selengut J.D."/>
            <person name="Deboy R.T."/>
            <person name="Tettelin H."/>
            <person name="Boyce J.D."/>
            <person name="McCarl V.P."/>
            <person name="Han X."/>
            <person name="Nelson W.C."/>
            <person name="Madupu R."/>
            <person name="Mohamoud Y."/>
            <person name="Holley T."/>
            <person name="Fedorova N."/>
            <person name="Khouri H."/>
            <person name="Bottomley S.P."/>
            <person name="Whittington R.J."/>
            <person name="Adler B."/>
            <person name="Songer J.G."/>
            <person name="Rood J.I."/>
            <person name="Paulsen I.T."/>
        </authorList>
    </citation>
    <scope>NUCLEOTIDE SEQUENCE [LARGE SCALE GENOMIC DNA]</scope>
    <source>
        <strain evidence="1 2">VCS1703A</strain>
    </source>
</reference>
<organism evidence="1 2">
    <name type="scientific">Dichelobacter nodosus (strain VCS1703A)</name>
    <dbReference type="NCBI Taxonomy" id="246195"/>
    <lineage>
        <taxon>Bacteria</taxon>
        <taxon>Pseudomonadati</taxon>
        <taxon>Pseudomonadota</taxon>
        <taxon>Gammaproteobacteria</taxon>
        <taxon>Cardiobacteriales</taxon>
        <taxon>Cardiobacteriaceae</taxon>
        <taxon>Dichelobacter</taxon>
    </lineage>
</organism>
<sequence>MMMVSACALLSQNGANKGAGVKFIIFLFKNQNLIKMRVIFP</sequence>
<dbReference type="HOGENOM" id="CLU_3269159_0_0_6"/>
<accession>A5EWP2</accession>
<name>A5EWP2_DICNV</name>
<dbReference type="Proteomes" id="UP000000248">
    <property type="component" value="Chromosome"/>
</dbReference>
<dbReference type="KEGG" id="dno:DNO_0124"/>
<protein>
    <submittedName>
        <fullName evidence="1">Uncharacterized protein</fullName>
    </submittedName>
</protein>
<keyword evidence="2" id="KW-1185">Reference proteome</keyword>